<dbReference type="Proteomes" id="UP000304864">
    <property type="component" value="Chromosome"/>
</dbReference>
<dbReference type="AlphaFoldDB" id="A0A4P9K8K2"/>
<name>A0A4P9K8K2_9GAMM</name>
<feature type="chain" id="PRO_5020803136" description="Outer membrane protein beta-barrel domain-containing protein" evidence="1">
    <location>
        <begin position="23"/>
        <end position="221"/>
    </location>
</feature>
<gene>
    <name evidence="2" type="ORF">FE785_09190</name>
</gene>
<accession>A0A4P9K8K2</accession>
<evidence type="ECO:0000256" key="1">
    <source>
        <dbReference type="SAM" id="SignalP"/>
    </source>
</evidence>
<dbReference type="KEGG" id="thig:FE785_09190"/>
<dbReference type="EMBL" id="CP040602">
    <property type="protein sequence ID" value="QCU90790.1"/>
    <property type="molecule type" value="Genomic_DNA"/>
</dbReference>
<proteinExistence type="predicted"/>
<sequence length="221" mass="23572">MKKLLLSMAVAGLATMPVASQAGSLGANVAIASDYYSKGVDQTSTAGLLKGDISYSLDNGLYAGVWAGSLDKGYEFDLFAGWAGSFGKLNLDISYMTIYLTDDAWGIGTDAITEEILVRAGYGIFSAGVDINVDSDKATAKDTFVEDYTHYKASVDVSEWANGVSLTYGLVDYADSQDVRYFEATYATEIDKGVGFEVDFINSTKEAGAVVVTLSKSFDLM</sequence>
<organism evidence="2 3">
    <name type="scientific">Thiomicrorhabdus sediminis</name>
    <dbReference type="NCBI Taxonomy" id="2580412"/>
    <lineage>
        <taxon>Bacteria</taxon>
        <taxon>Pseudomonadati</taxon>
        <taxon>Pseudomonadota</taxon>
        <taxon>Gammaproteobacteria</taxon>
        <taxon>Thiotrichales</taxon>
        <taxon>Piscirickettsiaceae</taxon>
        <taxon>Thiomicrorhabdus</taxon>
    </lineage>
</organism>
<feature type="signal peptide" evidence="1">
    <location>
        <begin position="1"/>
        <end position="22"/>
    </location>
</feature>
<evidence type="ECO:0000313" key="3">
    <source>
        <dbReference type="Proteomes" id="UP000304864"/>
    </source>
</evidence>
<protein>
    <recommendedName>
        <fullName evidence="4">Outer membrane protein beta-barrel domain-containing protein</fullName>
    </recommendedName>
</protein>
<evidence type="ECO:0008006" key="4">
    <source>
        <dbReference type="Google" id="ProtNLM"/>
    </source>
</evidence>
<dbReference type="InterPro" id="IPR010239">
    <property type="entry name" value="CHP02001"/>
</dbReference>
<dbReference type="OrthoDB" id="9793561at2"/>
<evidence type="ECO:0000313" key="2">
    <source>
        <dbReference type="EMBL" id="QCU90790.1"/>
    </source>
</evidence>
<dbReference type="RefSeq" id="WP_138565464.1">
    <property type="nucleotide sequence ID" value="NZ_CP040602.1"/>
</dbReference>
<reference evidence="2 3" key="1">
    <citation type="submission" date="2019-05" db="EMBL/GenBank/DDBJ databases">
        <title>Thiomicrorhabdus sediminis sp. nov, a novel sulfur-oxidizing bacterium isolated from coastal sediment.</title>
        <authorList>
            <person name="Liu X."/>
        </authorList>
    </citation>
    <scope>NUCLEOTIDE SEQUENCE [LARGE SCALE GENOMIC DNA]</scope>
    <source>
        <strain evidence="2 3">G1</strain>
    </source>
</reference>
<keyword evidence="3" id="KW-1185">Reference proteome</keyword>
<dbReference type="Pfam" id="PF09694">
    <property type="entry name" value="Gcw_chp"/>
    <property type="match status" value="1"/>
</dbReference>
<keyword evidence="1" id="KW-0732">Signal</keyword>
<dbReference type="NCBIfam" id="TIGR02001">
    <property type="entry name" value="gcw_chp"/>
    <property type="match status" value="1"/>
</dbReference>